<sequence length="318" mass="36372">MQSRNKSRPYRLASPTQSNKLTPLSDDSLSEKTSQSHRKRRPRSAFTSYESPPHSSRVDSTPSATPSVYLIELKNSNRPTNSYGLTKTITYVWRNNHHHQQQQQHRKEDDVNTYPKYSVEQVPPILDDSKRTVPVRSRHVTLQRGKTDCWQSNQITTSSILTSTCQNQTGSASNLLSPILHTKQNEPKHRTKSSGHVISITTTKRQQPSLLNERQNTEWNVEDDGKHIRYSNLKWYSADQLQKPERLMIKPRTKRRYQTSDSATDTGSASDQHNQSAPPILQHEFDTPVTNEKHEGKNREKGCYSKPSVVLSTSSIDD</sequence>
<evidence type="ECO:0000313" key="4">
    <source>
        <dbReference type="Proteomes" id="UP000663828"/>
    </source>
</evidence>
<evidence type="ECO:0000313" key="3">
    <source>
        <dbReference type="EMBL" id="CAF1608929.1"/>
    </source>
</evidence>
<comment type="caution">
    <text evidence="2">The sequence shown here is derived from an EMBL/GenBank/DDBJ whole genome shotgun (WGS) entry which is preliminary data.</text>
</comment>
<proteinExistence type="predicted"/>
<feature type="compositionally biased region" description="Low complexity" evidence="1">
    <location>
        <begin position="259"/>
        <end position="271"/>
    </location>
</feature>
<dbReference type="EMBL" id="CAJNOJ010000007">
    <property type="protein sequence ID" value="CAF0760426.1"/>
    <property type="molecule type" value="Genomic_DNA"/>
</dbReference>
<reference evidence="2" key="1">
    <citation type="submission" date="2021-02" db="EMBL/GenBank/DDBJ databases">
        <authorList>
            <person name="Nowell W R."/>
        </authorList>
    </citation>
    <scope>NUCLEOTIDE SEQUENCE</scope>
</reference>
<feature type="region of interest" description="Disordered" evidence="1">
    <location>
        <begin position="1"/>
        <end position="63"/>
    </location>
</feature>
<dbReference type="OrthoDB" id="10055788at2759"/>
<evidence type="ECO:0000313" key="5">
    <source>
        <dbReference type="Proteomes" id="UP000663852"/>
    </source>
</evidence>
<protein>
    <submittedName>
        <fullName evidence="2">Uncharacterized protein</fullName>
    </submittedName>
</protein>
<feature type="compositionally biased region" description="Polar residues" evidence="1">
    <location>
        <begin position="14"/>
        <end position="33"/>
    </location>
</feature>
<evidence type="ECO:0000313" key="2">
    <source>
        <dbReference type="EMBL" id="CAF0760426.1"/>
    </source>
</evidence>
<dbReference type="Proteomes" id="UP000663828">
    <property type="component" value="Unassembled WGS sequence"/>
</dbReference>
<evidence type="ECO:0000256" key="1">
    <source>
        <dbReference type="SAM" id="MobiDB-lite"/>
    </source>
</evidence>
<feature type="region of interest" description="Disordered" evidence="1">
    <location>
        <begin position="247"/>
        <end position="318"/>
    </location>
</feature>
<dbReference type="EMBL" id="CAJNOR010007023">
    <property type="protein sequence ID" value="CAF1608929.1"/>
    <property type="molecule type" value="Genomic_DNA"/>
</dbReference>
<feature type="compositionally biased region" description="Polar residues" evidence="1">
    <location>
        <begin position="45"/>
        <end position="63"/>
    </location>
</feature>
<name>A0A813PX95_ADIRI</name>
<keyword evidence="4" id="KW-1185">Reference proteome</keyword>
<gene>
    <name evidence="2" type="ORF">EDS130_LOCUS2774</name>
    <name evidence="3" type="ORF">XAT740_LOCUS48654</name>
</gene>
<organism evidence="2 5">
    <name type="scientific">Adineta ricciae</name>
    <name type="common">Rotifer</name>
    <dbReference type="NCBI Taxonomy" id="249248"/>
    <lineage>
        <taxon>Eukaryota</taxon>
        <taxon>Metazoa</taxon>
        <taxon>Spiralia</taxon>
        <taxon>Gnathifera</taxon>
        <taxon>Rotifera</taxon>
        <taxon>Eurotatoria</taxon>
        <taxon>Bdelloidea</taxon>
        <taxon>Adinetida</taxon>
        <taxon>Adinetidae</taxon>
        <taxon>Adineta</taxon>
    </lineage>
</organism>
<dbReference type="AlphaFoldDB" id="A0A813PX95"/>
<feature type="compositionally biased region" description="Basic and acidic residues" evidence="1">
    <location>
        <begin position="283"/>
        <end position="303"/>
    </location>
</feature>
<dbReference type="Proteomes" id="UP000663852">
    <property type="component" value="Unassembled WGS sequence"/>
</dbReference>
<accession>A0A813PX95</accession>